<name>A0A1M5UGU1_9FLAO</name>
<gene>
    <name evidence="5" type="ORF">SAMN05444148_2476</name>
</gene>
<dbReference type="InterPro" id="IPR036873">
    <property type="entry name" value="Rhodanese-like_dom_sf"/>
</dbReference>
<sequence>MLQVESPLVSVNWLQKHIEAENIVVLDATIPKVAGSSLQNNSGYIPKSQFFDIKKTFSDVNARFPNTLPSAQQFQTEAQKLGINKDSLIIVYDQHGIYSSARAWWLFRYFGHENVAVLNGGLPEWQRQGFDTIKAYDEASDIGDFIANVNKDLFTNFEGVNQYSKSDNTLILDARSYKRFSGETPEPRQGLRSGTIVNSLNLPYTELLDGFVLKSGDELKQIFDNLVTTQKKLVFSCGTGITACNLALGATLAGYEDVVVYDGSWTEYGTLTQ</sequence>
<evidence type="ECO:0000313" key="5">
    <source>
        <dbReference type="EMBL" id="SHH62046.1"/>
    </source>
</evidence>
<dbReference type="Pfam" id="PF00581">
    <property type="entry name" value="Rhodanese"/>
    <property type="match status" value="2"/>
</dbReference>
<dbReference type="InterPro" id="IPR001307">
    <property type="entry name" value="Thiosulphate_STrfase_CS"/>
</dbReference>
<evidence type="ECO:0000256" key="3">
    <source>
        <dbReference type="RuleBase" id="RU000507"/>
    </source>
</evidence>
<feature type="domain" description="Rhodanese" evidence="4">
    <location>
        <begin position="165"/>
        <end position="273"/>
    </location>
</feature>
<accession>A0A1M5UGU1</accession>
<evidence type="ECO:0000313" key="6">
    <source>
        <dbReference type="Proteomes" id="UP000184522"/>
    </source>
</evidence>
<dbReference type="Gene3D" id="3.40.250.10">
    <property type="entry name" value="Rhodanese-like domain"/>
    <property type="match status" value="2"/>
</dbReference>
<proteinExistence type="predicted"/>
<keyword evidence="1 3" id="KW-0808">Transferase</keyword>
<dbReference type="Proteomes" id="UP000184522">
    <property type="component" value="Unassembled WGS sequence"/>
</dbReference>
<dbReference type="PANTHER" id="PTHR11364:SF27">
    <property type="entry name" value="SULFURTRANSFERASE"/>
    <property type="match status" value="1"/>
</dbReference>
<dbReference type="OrthoDB" id="9770030at2"/>
<keyword evidence="5" id="KW-0670">Pyruvate</keyword>
<dbReference type="CDD" id="cd01448">
    <property type="entry name" value="TST_Repeat_1"/>
    <property type="match status" value="1"/>
</dbReference>
<evidence type="ECO:0000256" key="2">
    <source>
        <dbReference type="ARBA" id="ARBA00022737"/>
    </source>
</evidence>
<dbReference type="SUPFAM" id="SSF52821">
    <property type="entry name" value="Rhodanese/Cell cycle control phosphatase"/>
    <property type="match status" value="2"/>
</dbReference>
<evidence type="ECO:0000256" key="1">
    <source>
        <dbReference type="ARBA" id="ARBA00022679"/>
    </source>
</evidence>
<dbReference type="InterPro" id="IPR001763">
    <property type="entry name" value="Rhodanese-like_dom"/>
</dbReference>
<dbReference type="InterPro" id="IPR045078">
    <property type="entry name" value="TST/MPST-like"/>
</dbReference>
<dbReference type="SMART" id="SM00450">
    <property type="entry name" value="RHOD"/>
    <property type="match status" value="2"/>
</dbReference>
<reference evidence="6" key="1">
    <citation type="submission" date="2016-11" db="EMBL/GenBank/DDBJ databases">
        <authorList>
            <person name="Varghese N."/>
            <person name="Submissions S."/>
        </authorList>
    </citation>
    <scope>NUCLEOTIDE SEQUENCE [LARGE SCALE GENOMIC DNA]</scope>
    <source>
        <strain evidence="6">DSM 25330</strain>
    </source>
</reference>
<dbReference type="EMBL" id="FQWS01000002">
    <property type="protein sequence ID" value="SHH62046.1"/>
    <property type="molecule type" value="Genomic_DNA"/>
</dbReference>
<evidence type="ECO:0000259" key="4">
    <source>
        <dbReference type="PROSITE" id="PS50206"/>
    </source>
</evidence>
<dbReference type="AlphaFoldDB" id="A0A1M5UGU1"/>
<dbReference type="PROSITE" id="PS50206">
    <property type="entry name" value="RHODANESE_3"/>
    <property type="match status" value="2"/>
</dbReference>
<dbReference type="GO" id="GO:0004792">
    <property type="term" value="F:thiosulfate-cyanide sulfurtransferase activity"/>
    <property type="evidence" value="ECO:0007669"/>
    <property type="project" value="InterPro"/>
</dbReference>
<organism evidence="5 6">
    <name type="scientific">Winogradskyella jejuensis</name>
    <dbReference type="NCBI Taxonomy" id="1089305"/>
    <lineage>
        <taxon>Bacteria</taxon>
        <taxon>Pseudomonadati</taxon>
        <taxon>Bacteroidota</taxon>
        <taxon>Flavobacteriia</taxon>
        <taxon>Flavobacteriales</taxon>
        <taxon>Flavobacteriaceae</taxon>
        <taxon>Winogradskyella</taxon>
    </lineage>
</organism>
<dbReference type="STRING" id="1089305.SAMN05444148_2476"/>
<protein>
    <recommendedName>
        <fullName evidence="3">Sulfurtransferase</fullName>
    </recommendedName>
</protein>
<feature type="domain" description="Rhodanese" evidence="4">
    <location>
        <begin position="19"/>
        <end position="134"/>
    </location>
</feature>
<dbReference type="CDD" id="cd01449">
    <property type="entry name" value="TST_Repeat_2"/>
    <property type="match status" value="1"/>
</dbReference>
<dbReference type="PANTHER" id="PTHR11364">
    <property type="entry name" value="THIOSULFATE SULFERTANSFERASE"/>
    <property type="match status" value="1"/>
</dbReference>
<keyword evidence="6" id="KW-1185">Reference proteome</keyword>
<dbReference type="RefSeq" id="WP_073086874.1">
    <property type="nucleotide sequence ID" value="NZ_FQWS01000002.1"/>
</dbReference>
<dbReference type="PROSITE" id="PS00683">
    <property type="entry name" value="RHODANESE_2"/>
    <property type="match status" value="1"/>
</dbReference>
<keyword evidence="2" id="KW-0677">Repeat</keyword>